<comment type="caution">
    <text evidence="1">The sequence shown here is derived from an EMBL/GenBank/DDBJ whole genome shotgun (WGS) entry which is preliminary data.</text>
</comment>
<dbReference type="HOGENOM" id="CLU_1796640_0_0_1"/>
<dbReference type="OrthoDB" id="5079939at2759"/>
<dbReference type="GeneID" id="20365309"/>
<accession>K3VIS2</accession>
<protein>
    <submittedName>
        <fullName evidence="1">Uncharacterized protein</fullName>
    </submittedName>
</protein>
<proteinExistence type="predicted"/>
<dbReference type="RefSeq" id="XP_009258084.1">
    <property type="nucleotide sequence ID" value="XM_009259809.1"/>
</dbReference>
<gene>
    <name evidence="1" type="ORF">FPSE_06691</name>
</gene>
<dbReference type="Proteomes" id="UP000007978">
    <property type="component" value="Chromosome 2"/>
</dbReference>
<evidence type="ECO:0000313" key="1">
    <source>
        <dbReference type="EMBL" id="EKJ73078.1"/>
    </source>
</evidence>
<organism evidence="1 2">
    <name type="scientific">Fusarium pseudograminearum (strain CS3096)</name>
    <name type="common">Wheat and barley crown-rot fungus</name>
    <dbReference type="NCBI Taxonomy" id="1028729"/>
    <lineage>
        <taxon>Eukaryota</taxon>
        <taxon>Fungi</taxon>
        <taxon>Dikarya</taxon>
        <taxon>Ascomycota</taxon>
        <taxon>Pezizomycotina</taxon>
        <taxon>Sordariomycetes</taxon>
        <taxon>Hypocreomycetidae</taxon>
        <taxon>Hypocreales</taxon>
        <taxon>Nectriaceae</taxon>
        <taxon>Fusarium</taxon>
    </lineage>
</organism>
<reference evidence="1 2" key="1">
    <citation type="journal article" date="2012" name="PLoS Pathog.">
        <title>Comparative pathogenomics reveals horizontally acquired novel virulence genes in fungi infecting cereal hosts.</title>
        <authorList>
            <person name="Gardiner D.M."/>
            <person name="McDonald M.C."/>
            <person name="Covarelli L."/>
            <person name="Solomon P.S."/>
            <person name="Rusu A.G."/>
            <person name="Marshall M."/>
            <person name="Kazan K."/>
            <person name="Chakraborty S."/>
            <person name="McDonald B.A."/>
            <person name="Manners J.M."/>
        </authorList>
    </citation>
    <scope>NUCLEOTIDE SEQUENCE [LARGE SCALE GENOMIC DNA]</scope>
    <source>
        <strain evidence="1 2">CS3096</strain>
    </source>
</reference>
<name>K3VIS2_FUSPC</name>
<dbReference type="EMBL" id="AFNW01000184">
    <property type="protein sequence ID" value="EKJ73078.1"/>
    <property type="molecule type" value="Genomic_DNA"/>
</dbReference>
<dbReference type="KEGG" id="fpu:FPSE_06691"/>
<keyword evidence="2" id="KW-1185">Reference proteome</keyword>
<evidence type="ECO:0000313" key="2">
    <source>
        <dbReference type="Proteomes" id="UP000007978"/>
    </source>
</evidence>
<sequence length="143" mass="16649">MDHQLREPLPVPLPIVYSNKTVFRHSFLKWVIDEAFSGNPSSFNVIIEEPSEDWLTDNFIDEFVSGCQIVCIDKPKLYDIAAEHWDNDISVPFDYRRKKLFHDFFGPSDTPGPAVIILAYRWISNFDCPWYDQQGYAIESISN</sequence>
<dbReference type="AlphaFoldDB" id="K3VIS2"/>